<keyword evidence="2" id="KW-1185">Reference proteome</keyword>
<comment type="caution">
    <text evidence="1">The sequence shown here is derived from an EMBL/GenBank/DDBJ whole genome shotgun (WGS) entry which is preliminary data.</text>
</comment>
<name>A0A2P4XNN7_9STRA</name>
<reference evidence="1 2" key="1">
    <citation type="journal article" date="2017" name="Genome Biol. Evol.">
        <title>Phytophthora megakarya and P. palmivora, closely related causal agents of cacao black pod rot, underwent increases in genome sizes and gene numbers by different mechanisms.</title>
        <authorList>
            <person name="Ali S.S."/>
            <person name="Shao J."/>
            <person name="Lary D.J."/>
            <person name="Kronmiller B."/>
            <person name="Shen D."/>
            <person name="Strem M.D."/>
            <person name="Amoako-Attah I."/>
            <person name="Akrofi A.Y."/>
            <person name="Begoude B.A."/>
            <person name="Ten Hoopen G.M."/>
            <person name="Coulibaly K."/>
            <person name="Kebe B.I."/>
            <person name="Melnick R.L."/>
            <person name="Guiltinan M.J."/>
            <person name="Tyler B.M."/>
            <person name="Meinhardt L.W."/>
            <person name="Bailey B.A."/>
        </authorList>
    </citation>
    <scope>NUCLEOTIDE SEQUENCE [LARGE SCALE GENOMIC DNA]</scope>
    <source>
        <strain evidence="2">sbr112.9</strain>
    </source>
</reference>
<proteinExistence type="predicted"/>
<dbReference type="EMBL" id="NCKW01009467">
    <property type="protein sequence ID" value="POM67157.1"/>
    <property type="molecule type" value="Genomic_DNA"/>
</dbReference>
<evidence type="ECO:0000313" key="1">
    <source>
        <dbReference type="EMBL" id="POM67157.1"/>
    </source>
</evidence>
<dbReference type="Proteomes" id="UP000237271">
    <property type="component" value="Unassembled WGS sequence"/>
</dbReference>
<accession>A0A2P4XNN7</accession>
<evidence type="ECO:0000313" key="2">
    <source>
        <dbReference type="Proteomes" id="UP000237271"/>
    </source>
</evidence>
<organism evidence="1 2">
    <name type="scientific">Phytophthora palmivora</name>
    <dbReference type="NCBI Taxonomy" id="4796"/>
    <lineage>
        <taxon>Eukaryota</taxon>
        <taxon>Sar</taxon>
        <taxon>Stramenopiles</taxon>
        <taxon>Oomycota</taxon>
        <taxon>Peronosporomycetes</taxon>
        <taxon>Peronosporales</taxon>
        <taxon>Peronosporaceae</taxon>
        <taxon>Phytophthora</taxon>
    </lineage>
</organism>
<protein>
    <submittedName>
        <fullName evidence="1">Uncharacterized protein</fullName>
    </submittedName>
</protein>
<dbReference type="AlphaFoldDB" id="A0A2P4XNN7"/>
<sequence>MKRELRESDFDDKFRTQRTTLANAVRQGFLEWDVRTNCLSHCQITTHLRKITMG</sequence>
<gene>
    <name evidence="1" type="ORF">PHPALM_16884</name>
</gene>